<protein>
    <recommendedName>
        <fullName evidence="4">Uroporphyrinogen decarboxylase</fullName>
    </recommendedName>
</protein>
<name>A0A139SUS6_9BACT</name>
<dbReference type="RefSeq" id="WP_068628179.1">
    <property type="nucleotide sequence ID" value="NZ_LSZQ01000003.1"/>
</dbReference>
<evidence type="ECO:0000256" key="1">
    <source>
        <dbReference type="SAM" id="Phobius"/>
    </source>
</evidence>
<dbReference type="OrthoDB" id="677174at2"/>
<accession>A0A139SUS6</accession>
<dbReference type="Proteomes" id="UP000070058">
    <property type="component" value="Unassembled WGS sequence"/>
</dbReference>
<dbReference type="STRING" id="1548207.AXK11_01050"/>
<comment type="caution">
    <text evidence="2">The sequence shown here is derived from an EMBL/GenBank/DDBJ whole genome shotgun (WGS) entry which is preliminary data.</text>
</comment>
<feature type="transmembrane region" description="Helical" evidence="1">
    <location>
        <begin position="59"/>
        <end position="78"/>
    </location>
</feature>
<dbReference type="AlphaFoldDB" id="A0A139SUS6"/>
<evidence type="ECO:0008006" key="4">
    <source>
        <dbReference type="Google" id="ProtNLM"/>
    </source>
</evidence>
<keyword evidence="1" id="KW-0812">Transmembrane</keyword>
<gene>
    <name evidence="2" type="ORF">AXK11_01050</name>
</gene>
<keyword evidence="1" id="KW-0472">Membrane</keyword>
<proteinExistence type="predicted"/>
<evidence type="ECO:0000313" key="2">
    <source>
        <dbReference type="EMBL" id="KXU38212.1"/>
    </source>
</evidence>
<feature type="transmembrane region" description="Helical" evidence="1">
    <location>
        <begin position="12"/>
        <end position="30"/>
    </location>
</feature>
<reference evidence="3" key="1">
    <citation type="submission" date="2016-02" db="EMBL/GenBank/DDBJ databases">
        <authorList>
            <person name="Sanders J.G."/>
            <person name="Lin J.Y."/>
            <person name="Wertz J.T."/>
            <person name="Russell J.A."/>
            <person name="Moreau C.S."/>
            <person name="Powell S."/>
        </authorList>
    </citation>
    <scope>NUCLEOTIDE SEQUENCE [LARGE SCALE GENOMIC DNA]</scope>
    <source>
        <strain evidence="3">CAG34</strain>
    </source>
</reference>
<organism evidence="2 3">
    <name type="scientific">Cephaloticoccus primus</name>
    <dbReference type="NCBI Taxonomy" id="1548207"/>
    <lineage>
        <taxon>Bacteria</taxon>
        <taxon>Pseudomonadati</taxon>
        <taxon>Verrucomicrobiota</taxon>
        <taxon>Opitutia</taxon>
        <taxon>Opitutales</taxon>
        <taxon>Opitutaceae</taxon>
        <taxon>Cephaloticoccus</taxon>
    </lineage>
</organism>
<keyword evidence="3" id="KW-1185">Reference proteome</keyword>
<evidence type="ECO:0000313" key="3">
    <source>
        <dbReference type="Proteomes" id="UP000070058"/>
    </source>
</evidence>
<feature type="transmembrane region" description="Helical" evidence="1">
    <location>
        <begin position="35"/>
        <end position="53"/>
    </location>
</feature>
<sequence length="91" mass="9742">MTLSNLFTAETWPEIVGYAASVFVVLSFVFKGVKAIRVVNGIGCVSFVIYGAFNAGAILWPIVIPNAVLCGLHLYHLFVGTRRGSAANPAR</sequence>
<keyword evidence="1" id="KW-1133">Transmembrane helix</keyword>
<dbReference type="EMBL" id="LSZQ01000003">
    <property type="protein sequence ID" value="KXU38212.1"/>
    <property type="molecule type" value="Genomic_DNA"/>
</dbReference>